<evidence type="ECO:0000259" key="2">
    <source>
        <dbReference type="PROSITE" id="PS50003"/>
    </source>
</evidence>
<dbReference type="Gene3D" id="2.30.29.30">
    <property type="entry name" value="Pleckstrin-homology domain (PH domain)/Phosphotyrosine-binding domain (PTB)"/>
    <property type="match status" value="1"/>
</dbReference>
<keyword evidence="4" id="KW-1185">Reference proteome</keyword>
<comment type="caution">
    <text evidence="3">The sequence shown here is derived from an EMBL/GenBank/DDBJ whole genome shotgun (WGS) entry which is preliminary data.</text>
</comment>
<dbReference type="EMBL" id="MCGT01000017">
    <property type="protein sequence ID" value="ORX52694.1"/>
    <property type="molecule type" value="Genomic_DNA"/>
</dbReference>
<feature type="domain" description="PH" evidence="2">
    <location>
        <begin position="1"/>
        <end position="101"/>
    </location>
</feature>
<proteinExistence type="predicted"/>
<name>A0A1X2GFM3_9FUNG</name>
<feature type="compositionally biased region" description="Low complexity" evidence="1">
    <location>
        <begin position="108"/>
        <end position="124"/>
    </location>
</feature>
<protein>
    <recommendedName>
        <fullName evidence="2">PH domain-containing protein</fullName>
    </recommendedName>
</protein>
<reference evidence="3 4" key="1">
    <citation type="submission" date="2016-07" db="EMBL/GenBank/DDBJ databases">
        <title>Pervasive Adenine N6-methylation of Active Genes in Fungi.</title>
        <authorList>
            <consortium name="DOE Joint Genome Institute"/>
            <person name="Mondo S.J."/>
            <person name="Dannebaum R.O."/>
            <person name="Kuo R.C."/>
            <person name="Labutti K."/>
            <person name="Haridas S."/>
            <person name="Kuo A."/>
            <person name="Salamov A."/>
            <person name="Ahrendt S.R."/>
            <person name="Lipzen A."/>
            <person name="Sullivan W."/>
            <person name="Andreopoulos W.B."/>
            <person name="Clum A."/>
            <person name="Lindquist E."/>
            <person name="Daum C."/>
            <person name="Ramamoorthy G.K."/>
            <person name="Gryganskyi A."/>
            <person name="Culley D."/>
            <person name="Magnuson J.K."/>
            <person name="James T.Y."/>
            <person name="O'Malley M.A."/>
            <person name="Stajich J.E."/>
            <person name="Spatafora J.W."/>
            <person name="Visel A."/>
            <person name="Grigoriev I.V."/>
        </authorList>
    </citation>
    <scope>NUCLEOTIDE SEQUENCE [LARGE SCALE GENOMIC DNA]</scope>
    <source>
        <strain evidence="3 4">NRRL 3301</strain>
    </source>
</reference>
<dbReference type="SUPFAM" id="SSF50729">
    <property type="entry name" value="PH domain-like"/>
    <property type="match status" value="1"/>
</dbReference>
<dbReference type="OrthoDB" id="185175at2759"/>
<dbReference type="PROSITE" id="PS50003">
    <property type="entry name" value="PH_DOMAIN"/>
    <property type="match status" value="1"/>
</dbReference>
<feature type="region of interest" description="Disordered" evidence="1">
    <location>
        <begin position="198"/>
        <end position="222"/>
    </location>
</feature>
<sequence length="222" mass="25097">MLAAWLKKWTLTMGRSRWQSRYFVLLDTELRYYKDEHAATPSSTVNLNDIERVEVISVAGYRYCLQLCPKCTVRKGKPLILQFSAAIDLSSWYHAIQAKRPLKKKTIQSTSPSPTSPFSSQLSLVSTLDPREKKPMLFKNIIPLRRRPRQAVSLSRRRGIVLSSLSLEEGPSRPWNDTKLGSMQHLATPLMMDYCQPATPSTLASPPLTPWTPTSPVPSNAK</sequence>
<evidence type="ECO:0000256" key="1">
    <source>
        <dbReference type="SAM" id="MobiDB-lite"/>
    </source>
</evidence>
<dbReference type="CDD" id="cd00821">
    <property type="entry name" value="PH"/>
    <property type="match status" value="1"/>
</dbReference>
<dbReference type="Proteomes" id="UP000242146">
    <property type="component" value="Unassembled WGS sequence"/>
</dbReference>
<evidence type="ECO:0000313" key="4">
    <source>
        <dbReference type="Proteomes" id="UP000242146"/>
    </source>
</evidence>
<feature type="compositionally biased region" description="Pro residues" evidence="1">
    <location>
        <begin position="207"/>
        <end position="216"/>
    </location>
</feature>
<dbReference type="InterPro" id="IPR001849">
    <property type="entry name" value="PH_domain"/>
</dbReference>
<dbReference type="SMART" id="SM00233">
    <property type="entry name" value="PH"/>
    <property type="match status" value="1"/>
</dbReference>
<dbReference type="InterPro" id="IPR011993">
    <property type="entry name" value="PH-like_dom_sf"/>
</dbReference>
<feature type="region of interest" description="Disordered" evidence="1">
    <location>
        <begin position="104"/>
        <end position="125"/>
    </location>
</feature>
<dbReference type="AlphaFoldDB" id="A0A1X2GFM3"/>
<accession>A0A1X2GFM3</accession>
<evidence type="ECO:0000313" key="3">
    <source>
        <dbReference type="EMBL" id="ORX52694.1"/>
    </source>
</evidence>
<gene>
    <name evidence="3" type="ORF">DM01DRAFT_1408031</name>
</gene>
<dbReference type="Pfam" id="PF00169">
    <property type="entry name" value="PH"/>
    <property type="match status" value="1"/>
</dbReference>
<organism evidence="3 4">
    <name type="scientific">Hesseltinella vesiculosa</name>
    <dbReference type="NCBI Taxonomy" id="101127"/>
    <lineage>
        <taxon>Eukaryota</taxon>
        <taxon>Fungi</taxon>
        <taxon>Fungi incertae sedis</taxon>
        <taxon>Mucoromycota</taxon>
        <taxon>Mucoromycotina</taxon>
        <taxon>Mucoromycetes</taxon>
        <taxon>Mucorales</taxon>
        <taxon>Cunninghamellaceae</taxon>
        <taxon>Hesseltinella</taxon>
    </lineage>
</organism>